<dbReference type="EMBL" id="JEMT01026556">
    <property type="protein sequence ID" value="EXX58991.1"/>
    <property type="molecule type" value="Genomic_DNA"/>
</dbReference>
<feature type="transmembrane region" description="Helical" evidence="1">
    <location>
        <begin position="92"/>
        <end position="110"/>
    </location>
</feature>
<evidence type="ECO:0000313" key="3">
    <source>
        <dbReference type="Proteomes" id="UP000022910"/>
    </source>
</evidence>
<comment type="caution">
    <text evidence="2">The sequence shown here is derived from an EMBL/GenBank/DDBJ whole genome shotgun (WGS) entry which is preliminary data.</text>
</comment>
<evidence type="ECO:0000256" key="1">
    <source>
        <dbReference type="SAM" id="Phobius"/>
    </source>
</evidence>
<keyword evidence="1" id="KW-0812">Transmembrane</keyword>
<proteinExistence type="predicted"/>
<feature type="transmembrane region" description="Helical" evidence="1">
    <location>
        <begin position="62"/>
        <end position="80"/>
    </location>
</feature>
<evidence type="ECO:0008006" key="4">
    <source>
        <dbReference type="Google" id="ProtNLM"/>
    </source>
</evidence>
<name>A0A015KH81_RHIIW</name>
<protein>
    <recommendedName>
        <fullName evidence="4">MARVEL domain-containing protein</fullName>
    </recommendedName>
</protein>
<gene>
    <name evidence="2" type="ORF">RirG_192810</name>
</gene>
<feature type="transmembrane region" description="Helical" evidence="1">
    <location>
        <begin position="12"/>
        <end position="35"/>
    </location>
</feature>
<keyword evidence="3" id="KW-1185">Reference proteome</keyword>
<sequence>MMIFREHRAILLNLKFIQIIFTIIVLTTELVQYVVFSSLKADSPDIIAVNQFINNEYKSIKILDNIVFLLNLITLGAYVFNFKKIWNKGPYLCLELFLAALWFTSAIGNLDPVYGRNPAQICSSAITSSLTTICSTWITSVVFCWLNMILLIISVFVTWRVGQEKRKGIYHKPTVKPEVKNRTSQRQSVLFKQGLENPDKSQPVMLESGIKPLMLVQLANT</sequence>
<dbReference type="AlphaFoldDB" id="A0A015KH81"/>
<dbReference type="HOGENOM" id="CLU_1251259_0_0_1"/>
<reference evidence="2 3" key="1">
    <citation type="submission" date="2014-02" db="EMBL/GenBank/DDBJ databases">
        <title>Single nucleus genome sequencing reveals high similarity among nuclei of an endomycorrhizal fungus.</title>
        <authorList>
            <person name="Lin K."/>
            <person name="Geurts R."/>
            <person name="Zhang Z."/>
            <person name="Limpens E."/>
            <person name="Saunders D.G."/>
            <person name="Mu D."/>
            <person name="Pang E."/>
            <person name="Cao H."/>
            <person name="Cha H."/>
            <person name="Lin T."/>
            <person name="Zhou Q."/>
            <person name="Shang Y."/>
            <person name="Li Y."/>
            <person name="Ivanov S."/>
            <person name="Sharma T."/>
            <person name="Velzen R.V."/>
            <person name="Ruijter N.D."/>
            <person name="Aanen D.K."/>
            <person name="Win J."/>
            <person name="Kamoun S."/>
            <person name="Bisseling T."/>
            <person name="Huang S."/>
        </authorList>
    </citation>
    <scope>NUCLEOTIDE SEQUENCE [LARGE SCALE GENOMIC DNA]</scope>
    <source>
        <strain evidence="3">DAOM197198w</strain>
    </source>
</reference>
<organism evidence="2 3">
    <name type="scientific">Rhizophagus irregularis (strain DAOM 197198w)</name>
    <name type="common">Glomus intraradices</name>
    <dbReference type="NCBI Taxonomy" id="1432141"/>
    <lineage>
        <taxon>Eukaryota</taxon>
        <taxon>Fungi</taxon>
        <taxon>Fungi incertae sedis</taxon>
        <taxon>Mucoromycota</taxon>
        <taxon>Glomeromycotina</taxon>
        <taxon>Glomeromycetes</taxon>
        <taxon>Glomerales</taxon>
        <taxon>Glomeraceae</taxon>
        <taxon>Rhizophagus</taxon>
    </lineage>
</organism>
<keyword evidence="1" id="KW-1133">Transmembrane helix</keyword>
<dbReference type="Proteomes" id="UP000022910">
    <property type="component" value="Unassembled WGS sequence"/>
</dbReference>
<evidence type="ECO:0000313" key="2">
    <source>
        <dbReference type="EMBL" id="EXX58991.1"/>
    </source>
</evidence>
<feature type="transmembrane region" description="Helical" evidence="1">
    <location>
        <begin position="137"/>
        <end position="159"/>
    </location>
</feature>
<accession>A0A015KH81</accession>
<dbReference type="OrthoDB" id="2319803at2759"/>
<keyword evidence="1" id="KW-0472">Membrane</keyword>